<keyword evidence="3" id="KW-0808">Transferase</keyword>
<dbReference type="InterPro" id="IPR015422">
    <property type="entry name" value="PyrdxlP-dep_Trfase_small"/>
</dbReference>
<dbReference type="STRING" id="573321.SAMN04488505_10438"/>
<keyword evidence="10" id="KW-1185">Reference proteome</keyword>
<dbReference type="GO" id="GO:0008483">
    <property type="term" value="F:transaminase activity"/>
    <property type="evidence" value="ECO:0007669"/>
    <property type="project" value="UniProtKB-KW"/>
</dbReference>
<dbReference type="PANTHER" id="PTHR46577">
    <property type="entry name" value="HTH-TYPE TRANSCRIPTIONAL REGULATORY PROTEIN GABR"/>
    <property type="match status" value="1"/>
</dbReference>
<organism evidence="9 10">
    <name type="scientific">Chitinophaga rupis</name>
    <dbReference type="NCBI Taxonomy" id="573321"/>
    <lineage>
        <taxon>Bacteria</taxon>
        <taxon>Pseudomonadati</taxon>
        <taxon>Bacteroidota</taxon>
        <taxon>Chitinophagia</taxon>
        <taxon>Chitinophagales</taxon>
        <taxon>Chitinophagaceae</taxon>
        <taxon>Chitinophaga</taxon>
    </lineage>
</organism>
<keyword evidence="2" id="KW-0032">Aminotransferase</keyword>
<dbReference type="PANTHER" id="PTHR46577:SF2">
    <property type="entry name" value="TRANSCRIPTIONAL REGULATORY PROTEIN"/>
    <property type="match status" value="1"/>
</dbReference>
<dbReference type="Gene3D" id="3.90.1150.10">
    <property type="entry name" value="Aspartate Aminotransferase, domain 1"/>
    <property type="match status" value="1"/>
</dbReference>
<dbReference type="InterPro" id="IPR051446">
    <property type="entry name" value="HTH_trans_reg/aminotransferase"/>
</dbReference>
<evidence type="ECO:0000256" key="2">
    <source>
        <dbReference type="ARBA" id="ARBA00022576"/>
    </source>
</evidence>
<dbReference type="FunFam" id="3.40.640.10:FF:000023">
    <property type="entry name" value="Transcriptional regulator, GntR family"/>
    <property type="match status" value="1"/>
</dbReference>
<comment type="similarity">
    <text evidence="1">In the C-terminal section; belongs to the class-I pyridoxal-phosphate-dependent aminotransferase family.</text>
</comment>
<evidence type="ECO:0000256" key="6">
    <source>
        <dbReference type="ARBA" id="ARBA00023125"/>
    </source>
</evidence>
<feature type="domain" description="HTH gntR-type" evidence="8">
    <location>
        <begin position="6"/>
        <end position="74"/>
    </location>
</feature>
<keyword evidence="7" id="KW-0804">Transcription</keyword>
<dbReference type="AlphaFoldDB" id="A0A1H7XDH5"/>
<evidence type="ECO:0000256" key="7">
    <source>
        <dbReference type="ARBA" id="ARBA00023163"/>
    </source>
</evidence>
<name>A0A1H7XDH5_9BACT</name>
<dbReference type="RefSeq" id="WP_089914378.1">
    <property type="nucleotide sequence ID" value="NZ_FOBB01000004.1"/>
</dbReference>
<dbReference type="GO" id="GO:0003677">
    <property type="term" value="F:DNA binding"/>
    <property type="evidence" value="ECO:0007669"/>
    <property type="project" value="UniProtKB-KW"/>
</dbReference>
<dbReference type="InterPro" id="IPR036388">
    <property type="entry name" value="WH-like_DNA-bd_sf"/>
</dbReference>
<keyword evidence="4" id="KW-0663">Pyridoxal phosphate</keyword>
<dbReference type="InterPro" id="IPR015421">
    <property type="entry name" value="PyrdxlP-dep_Trfase_major"/>
</dbReference>
<dbReference type="Gene3D" id="3.40.640.10">
    <property type="entry name" value="Type I PLP-dependent aspartate aminotransferase-like (Major domain)"/>
    <property type="match status" value="1"/>
</dbReference>
<dbReference type="OrthoDB" id="594134at2"/>
<dbReference type="InterPro" id="IPR036390">
    <property type="entry name" value="WH_DNA-bd_sf"/>
</dbReference>
<evidence type="ECO:0000256" key="4">
    <source>
        <dbReference type="ARBA" id="ARBA00022898"/>
    </source>
</evidence>
<dbReference type="CDD" id="cd07377">
    <property type="entry name" value="WHTH_GntR"/>
    <property type="match status" value="1"/>
</dbReference>
<dbReference type="SUPFAM" id="SSF53383">
    <property type="entry name" value="PLP-dependent transferases"/>
    <property type="match status" value="1"/>
</dbReference>
<protein>
    <submittedName>
        <fullName evidence="9">Transcriptional regulator, GntR family</fullName>
    </submittedName>
</protein>
<evidence type="ECO:0000256" key="5">
    <source>
        <dbReference type="ARBA" id="ARBA00023015"/>
    </source>
</evidence>
<dbReference type="Pfam" id="PF00155">
    <property type="entry name" value="Aminotran_1_2"/>
    <property type="match status" value="1"/>
</dbReference>
<dbReference type="Pfam" id="PF00392">
    <property type="entry name" value="GntR"/>
    <property type="match status" value="1"/>
</dbReference>
<keyword evidence="6" id="KW-0238">DNA-binding</keyword>
<dbReference type="Proteomes" id="UP000198984">
    <property type="component" value="Unassembled WGS sequence"/>
</dbReference>
<gene>
    <name evidence="9" type="ORF">SAMN04488505_10438</name>
</gene>
<evidence type="ECO:0000313" key="10">
    <source>
        <dbReference type="Proteomes" id="UP000198984"/>
    </source>
</evidence>
<dbReference type="PROSITE" id="PS50949">
    <property type="entry name" value="HTH_GNTR"/>
    <property type="match status" value="1"/>
</dbReference>
<dbReference type="GO" id="GO:0003700">
    <property type="term" value="F:DNA-binding transcription factor activity"/>
    <property type="evidence" value="ECO:0007669"/>
    <property type="project" value="InterPro"/>
</dbReference>
<dbReference type="CDD" id="cd00609">
    <property type="entry name" value="AAT_like"/>
    <property type="match status" value="1"/>
</dbReference>
<keyword evidence="5" id="KW-0805">Transcription regulation</keyword>
<evidence type="ECO:0000259" key="8">
    <source>
        <dbReference type="PROSITE" id="PS50949"/>
    </source>
</evidence>
<dbReference type="InterPro" id="IPR004839">
    <property type="entry name" value="Aminotransferase_I/II_large"/>
</dbReference>
<dbReference type="SMART" id="SM00345">
    <property type="entry name" value="HTH_GNTR"/>
    <property type="match status" value="1"/>
</dbReference>
<dbReference type="GO" id="GO:0030170">
    <property type="term" value="F:pyridoxal phosphate binding"/>
    <property type="evidence" value="ECO:0007669"/>
    <property type="project" value="InterPro"/>
</dbReference>
<reference evidence="9 10" key="1">
    <citation type="submission" date="2016-10" db="EMBL/GenBank/DDBJ databases">
        <authorList>
            <person name="de Groot N.N."/>
        </authorList>
    </citation>
    <scope>NUCLEOTIDE SEQUENCE [LARGE SCALE GENOMIC DNA]</scope>
    <source>
        <strain evidence="9 10">DSM 21039</strain>
    </source>
</reference>
<sequence length="475" mass="53635">MPKTDDFLYQQLADKIELLIEKGVYAAGDKLPSVRELHQEHNISISTALQVYTQLEKRGWIAARERSGYYVQYTQRQRPQLPAITTPRAAITTVKVNEQMQRIHDGRQYKGFISLDAAAPANELFPLNKLHKALLHAVRSHKAAFVHYNDLNGYEPLRKHIARRTLSWKGAVNSSDIIITNGCMEAISLCLRAVAKAGDTIAIESPTFFGLLMTIESLGMKALEIPTDPVSGISLEKLEDAFRKKRVNACLFISNYNNPLGSCMPAAGKKALAQLLHKYQVPLIEDDTFGELHHGPERPATVKTFDKDGLVLHCSSFSKWLAPGYRLGWVIPGRYYTQVQQLKFMTTFSTGLLPQLAVHSYLEHQRPDLHLKQLRGALALQTQQMARAIQQYYPDDTQLSNPEGSFNLWVVCNKRTDTWELHRQAAAHNIGIMPGTLFTSQQKYKNCMRLSAALPWNEDLTRAVQTTGKLIRKML</sequence>
<dbReference type="EMBL" id="FOBB01000004">
    <property type="protein sequence ID" value="SEM31733.1"/>
    <property type="molecule type" value="Genomic_DNA"/>
</dbReference>
<proteinExistence type="inferred from homology"/>
<dbReference type="SUPFAM" id="SSF46785">
    <property type="entry name" value="Winged helix' DNA-binding domain"/>
    <property type="match status" value="1"/>
</dbReference>
<evidence type="ECO:0000256" key="3">
    <source>
        <dbReference type="ARBA" id="ARBA00022679"/>
    </source>
</evidence>
<evidence type="ECO:0000256" key="1">
    <source>
        <dbReference type="ARBA" id="ARBA00005384"/>
    </source>
</evidence>
<dbReference type="Gene3D" id="1.10.10.10">
    <property type="entry name" value="Winged helix-like DNA-binding domain superfamily/Winged helix DNA-binding domain"/>
    <property type="match status" value="1"/>
</dbReference>
<accession>A0A1H7XDH5</accession>
<dbReference type="InterPro" id="IPR015424">
    <property type="entry name" value="PyrdxlP-dep_Trfase"/>
</dbReference>
<evidence type="ECO:0000313" key="9">
    <source>
        <dbReference type="EMBL" id="SEM31733.1"/>
    </source>
</evidence>
<dbReference type="InterPro" id="IPR000524">
    <property type="entry name" value="Tscrpt_reg_HTH_GntR"/>
</dbReference>